<dbReference type="InterPro" id="IPR056062">
    <property type="entry name" value="DUF7645"/>
</dbReference>
<organism evidence="9 10">
    <name type="scientific">Setaria viridis</name>
    <name type="common">Green bristlegrass</name>
    <name type="synonym">Setaria italica subsp. viridis</name>
    <dbReference type="NCBI Taxonomy" id="4556"/>
    <lineage>
        <taxon>Eukaryota</taxon>
        <taxon>Viridiplantae</taxon>
        <taxon>Streptophyta</taxon>
        <taxon>Embryophyta</taxon>
        <taxon>Tracheophyta</taxon>
        <taxon>Spermatophyta</taxon>
        <taxon>Magnoliopsida</taxon>
        <taxon>Liliopsida</taxon>
        <taxon>Poales</taxon>
        <taxon>Poaceae</taxon>
        <taxon>PACMAD clade</taxon>
        <taxon>Panicoideae</taxon>
        <taxon>Panicodae</taxon>
        <taxon>Paniceae</taxon>
        <taxon>Cenchrinae</taxon>
        <taxon>Setaria</taxon>
    </lineage>
</organism>
<dbReference type="GO" id="GO:0000127">
    <property type="term" value="C:transcription factor TFIIIC complex"/>
    <property type="evidence" value="ECO:0007669"/>
    <property type="project" value="InterPro"/>
</dbReference>
<reference evidence="9" key="1">
    <citation type="submission" date="2019-03" db="EMBL/GenBank/DDBJ databases">
        <title>WGS assembly of Setaria viridis.</title>
        <authorList>
            <person name="Huang P."/>
            <person name="Jenkins J."/>
            <person name="Grimwood J."/>
            <person name="Barry K."/>
            <person name="Healey A."/>
            <person name="Mamidi S."/>
            <person name="Sreedasyam A."/>
            <person name="Shu S."/>
            <person name="Feldman M."/>
            <person name="Wu J."/>
            <person name="Yu Y."/>
            <person name="Chen C."/>
            <person name="Johnson J."/>
            <person name="Rokhsar D."/>
            <person name="Baxter I."/>
            <person name="Schmutz J."/>
            <person name="Brutnell T."/>
            <person name="Kellogg E."/>
        </authorList>
    </citation>
    <scope>NUCLEOTIDE SEQUENCE [LARGE SCALE GENOMIC DNA]</scope>
</reference>
<name>A0A4U6UIQ2_SETVI</name>
<dbReference type="CDD" id="cd16169">
    <property type="entry name" value="Tau138_eWH"/>
    <property type="match status" value="1"/>
</dbReference>
<feature type="domain" description="General transcription factor 3C polypeptide 1 winged-helix" evidence="3">
    <location>
        <begin position="3"/>
        <end position="106"/>
    </location>
</feature>
<feature type="compositionally biased region" description="Basic residues" evidence="1">
    <location>
        <begin position="1479"/>
        <end position="1494"/>
    </location>
</feature>
<dbReference type="Pfam" id="PF24655">
    <property type="entry name" value="DUF7645"/>
    <property type="match status" value="1"/>
</dbReference>
<dbReference type="InterPro" id="IPR056428">
    <property type="entry name" value="WH_GTF3C1"/>
</dbReference>
<feature type="domain" description="DUF7646" evidence="7">
    <location>
        <begin position="337"/>
        <end position="421"/>
    </location>
</feature>
<feature type="domain" description="DUF7645" evidence="6">
    <location>
        <begin position="932"/>
        <end position="989"/>
    </location>
</feature>
<evidence type="ECO:0000259" key="2">
    <source>
        <dbReference type="Pfam" id="PF04182"/>
    </source>
</evidence>
<evidence type="ECO:0000313" key="10">
    <source>
        <dbReference type="Proteomes" id="UP000298652"/>
    </source>
</evidence>
<dbReference type="InterPro" id="IPR007309">
    <property type="entry name" value="TFIIIC_Bblock-bd"/>
</dbReference>
<dbReference type="GO" id="GO:0042791">
    <property type="term" value="P:5S class rRNA transcription by RNA polymerase III"/>
    <property type="evidence" value="ECO:0007669"/>
    <property type="project" value="TreeGrafter"/>
</dbReference>
<dbReference type="InterPro" id="IPR056020">
    <property type="entry name" value="DUF7599"/>
</dbReference>
<dbReference type="Pfam" id="PF24101">
    <property type="entry name" value="WHD_GTF3C1"/>
    <property type="match status" value="1"/>
</dbReference>
<feature type="region of interest" description="Disordered" evidence="1">
    <location>
        <begin position="1028"/>
        <end position="1048"/>
    </location>
</feature>
<dbReference type="InterPro" id="IPR035625">
    <property type="entry name" value="Tfc3-like_eWH"/>
</dbReference>
<dbReference type="Proteomes" id="UP000298652">
    <property type="component" value="Chromosome 5"/>
</dbReference>
<dbReference type="PANTHER" id="PTHR15180:SF3">
    <property type="entry name" value="B-BLOCK BINDING SUBUNIT OF TFIIIC DOMAIN-CONTAINING PROTEIN"/>
    <property type="match status" value="1"/>
</dbReference>
<dbReference type="InterPro" id="IPR056063">
    <property type="entry name" value="DUF7646"/>
</dbReference>
<evidence type="ECO:0000259" key="5">
    <source>
        <dbReference type="Pfam" id="PF24538"/>
    </source>
</evidence>
<dbReference type="Gramene" id="TKW14895">
    <property type="protein sequence ID" value="TKW14895"/>
    <property type="gene ID" value="SEVIR_5G197500v2"/>
</dbReference>
<dbReference type="GO" id="GO:0006384">
    <property type="term" value="P:transcription initiation at RNA polymerase III promoter"/>
    <property type="evidence" value="ECO:0007669"/>
    <property type="project" value="InterPro"/>
</dbReference>
<feature type="domain" description="DUF7647" evidence="8">
    <location>
        <begin position="757"/>
        <end position="931"/>
    </location>
</feature>
<keyword evidence="10" id="KW-1185">Reference proteome</keyword>
<dbReference type="Pfam" id="PF23704">
    <property type="entry name" value="WHD_GTF3C1_N"/>
    <property type="match status" value="1"/>
</dbReference>
<evidence type="ECO:0000259" key="8">
    <source>
        <dbReference type="Pfam" id="PF24658"/>
    </source>
</evidence>
<protein>
    <submittedName>
        <fullName evidence="9">Uncharacterized protein</fullName>
    </submittedName>
</protein>
<dbReference type="Pfam" id="PF24657">
    <property type="entry name" value="DUF7646"/>
    <property type="match status" value="1"/>
</dbReference>
<evidence type="ECO:0000259" key="6">
    <source>
        <dbReference type="Pfam" id="PF24655"/>
    </source>
</evidence>
<evidence type="ECO:0000259" key="3">
    <source>
        <dbReference type="Pfam" id="PF23704"/>
    </source>
</evidence>
<dbReference type="OMA" id="WTSENFT"/>
<dbReference type="EMBL" id="CM016556">
    <property type="protein sequence ID" value="TKW14895.1"/>
    <property type="molecule type" value="Genomic_DNA"/>
</dbReference>
<accession>A0A4U6UIQ2</accession>
<evidence type="ECO:0000259" key="7">
    <source>
        <dbReference type="Pfam" id="PF24657"/>
    </source>
</evidence>
<evidence type="ECO:0000313" key="9">
    <source>
        <dbReference type="EMBL" id="TKW14895.1"/>
    </source>
</evidence>
<dbReference type="Pfam" id="PF24538">
    <property type="entry name" value="DUF7599"/>
    <property type="match status" value="1"/>
</dbReference>
<feature type="region of interest" description="Disordered" evidence="1">
    <location>
        <begin position="982"/>
        <end position="1014"/>
    </location>
</feature>
<feature type="domain" description="GTF3C1 extended winged-helix" evidence="4">
    <location>
        <begin position="570"/>
        <end position="675"/>
    </location>
</feature>
<feature type="domain" description="DUF7599" evidence="5">
    <location>
        <begin position="245"/>
        <end position="328"/>
    </location>
</feature>
<sequence length="1890" mass="213230">MGMDMLVSAALEEVCARGSLGLPVADIWTALSGAFEAAGLPLDLVVKRVLLARLIALPVISLVEGEREREREALVHPAEMDVEEAERRGARLLANPALRDNFLGIYDHRCSVSELSADQMQTLECLGTSRTSGLTQSSLSKKVHIKGNNFHYVVKTLKSRGLIVGKQAIVKFNDQAGGKAASGSNRAISTNLLYLSRYAKGLNMNSHQRIEITKPRLVSDEETKVDALQEDEALCAHYKNGVSIQDYLPKMKAICDKLEEASGKALAVSDIKEDLSYRMPFGHREWRTVLHRLLDAQLVQEINAKVDDKVIHCLRLLKRFDPNEFTPKSMTSNYKLGKKGLATDQVMELPLENCIYDMINAQGTKGVTLVELGKRLGGKFINPKELHNRMLSMSKRFSLTLDIEAIGKTKQYRVWTSKNFLLCKAALQNCDALDDHEYCSDFRPPVPSKESDSLNELLFEEDRHDKPVHDLLSSHEACVGASQLSEQASIDPNELLFEEDHEYCSDFWPPVPSKESDSLNELLFEEDRHDKPVHDLLSSHEACVEASQLSEQDKVAFQRKRRCWPTSTFDDQRQKRIRHILKKKNFVLMVELHKFLERLEKENGKIMDRKTLIRTLNKLQQEGSCKCTKVNVPVATNYAGCRTIDVILNPSVEIMTPELMDQIRNRLRNFDSRSRSGAAAKLKQKQHVTAIHGLSVQCKVKVKKTSVLEAIHSNGFIGAKMIRAKLLHKFLWVYVSGLPHWCKLFDCAKEEQHEKNLNQSCQLFSVTAAIKKMPLGLFLQVVGSAKIDKMITKYSLGKTLSDIPIDVYNQLMNTHAKGRLSRLINILYKLKLIGLVNELVEDSDVQSDDLPTHSLELRPYIEEPTPRIILSSHVNSNHRPKVRHDFQLLKQESVDAYWETLKYCYLTSDFIEPSAFPGCSVPEVSHPRSWSSLRVMTTEQQLELQQHLMKESEKGKVSYKVCRIIAKELNLSVQQVLSASSKNRHIHGQPSISSTQNQQKFSSRSASQKRKRSAHEICMKFTKQKVEASGSDEQRSAQSILDEEVTERISPTSTDRLRCLLVSGTGSTGSSMHTNKDKESSPLISQSTLLRKKNTGKKNSFWTSESDRKLLMIYTRYRTIRGAKISHVDWNSISDLPAPPAACCKRMSTLRAIPNIRIAVSRICNILAIRYNRYREKEIRSKAIGTPNSGYENSAASDSEQFNWDNFDDPEIRSALEEVLEFIRVGKMSQTKQNSPKNKRINADNDVAEDISTEQERPVGQYTTSKSTVFQETGFHEHAKLCRNSSSIHASKNMAIPCRSLENVIELNKAEITRGVRKSLAIANALELLKLFFLSSSLGSEVQAALTTTFQLYSESEIFTALSFLREKNFMVTGNGIRTLSGKFFFDASHSPFPFGSGKKASEFSKWLLGQQKDIVIDSTIYLYPDLQCGETVHLFSLLLSGELHISPSMPTEGVGEVHEPNSFSPCIEDTSELDDRTHKRKHVELKGSKTKKHKPLPKMDHYCYRQEKGFPGIQVALNQERIQTSNCMQTVHHKECLMFTLDREMGSKDANSQVNSKTINSDMLSVLNNLSSCRCLLSASHLESSCSGWPWDAMKIYAEQVSSLSCYKNETSVLSSDLFRSAFCIIHETGEQGVNLTEISEVLHPLGMQSINLIVDTLERFQLAFKVNAYDGVQIVDSLHKPKYCITTMAEYSDCNCLRAPASETVLTGDARNMLKEKHAMPNNSYGTIKNLGDGHTVTVLSVQRKSSSHLHSQSPGDDERPTWQRGSCSCQVCKTHIYHPILPWINVDGSKNSTVYEGLSRRIIGYVMHYPGMLEEDIIHRMSVLNPQTCKTLLGQLTIDKHLYVRVFDEPVPTAPIILQSLLKHDRYKEPSKCGRQYFANPMSTFML</sequence>
<dbReference type="GO" id="GO:0003677">
    <property type="term" value="F:DNA binding"/>
    <property type="evidence" value="ECO:0007669"/>
    <property type="project" value="InterPro"/>
</dbReference>
<dbReference type="InterPro" id="IPR056467">
    <property type="entry name" value="eWH_GTF3C1"/>
</dbReference>
<dbReference type="Pfam" id="PF24658">
    <property type="entry name" value="DUF7647"/>
    <property type="match status" value="1"/>
</dbReference>
<dbReference type="PANTHER" id="PTHR15180">
    <property type="entry name" value="GENERAL TRANSCRIPTION FACTOR 3C POLYPEPTIDE 1"/>
    <property type="match status" value="1"/>
</dbReference>
<evidence type="ECO:0000256" key="1">
    <source>
        <dbReference type="SAM" id="MobiDB-lite"/>
    </source>
</evidence>
<feature type="region of interest" description="Disordered" evidence="1">
    <location>
        <begin position="1475"/>
        <end position="1494"/>
    </location>
</feature>
<feature type="domain" description="B-block binding subunit of TFIIIC" evidence="2">
    <location>
        <begin position="117"/>
        <end position="200"/>
    </location>
</feature>
<dbReference type="InterPro" id="IPR056064">
    <property type="entry name" value="DUF7647"/>
</dbReference>
<gene>
    <name evidence="9" type="ORF">SEVIR_5G197500v2</name>
</gene>
<dbReference type="Pfam" id="PF04182">
    <property type="entry name" value="B-block_TFIIIC"/>
    <property type="match status" value="1"/>
</dbReference>
<evidence type="ECO:0000259" key="4">
    <source>
        <dbReference type="Pfam" id="PF24101"/>
    </source>
</evidence>
<dbReference type="InterPro" id="IPR044210">
    <property type="entry name" value="Tfc3-like"/>
</dbReference>
<proteinExistence type="predicted"/>